<keyword evidence="5" id="KW-1185">Reference proteome</keyword>
<feature type="region of interest" description="Disordered" evidence="2">
    <location>
        <begin position="439"/>
        <end position="463"/>
    </location>
</feature>
<dbReference type="GO" id="GO:0008270">
    <property type="term" value="F:zinc ion binding"/>
    <property type="evidence" value="ECO:0007669"/>
    <property type="project" value="UniProtKB-KW"/>
</dbReference>
<dbReference type="RefSeq" id="XP_024709533.1">
    <property type="nucleotide sequence ID" value="XM_024852670.1"/>
</dbReference>
<organism evidence="4 5">
    <name type="scientific">Aspergillus steynii IBT 23096</name>
    <dbReference type="NCBI Taxonomy" id="1392250"/>
    <lineage>
        <taxon>Eukaryota</taxon>
        <taxon>Fungi</taxon>
        <taxon>Dikarya</taxon>
        <taxon>Ascomycota</taxon>
        <taxon>Pezizomycotina</taxon>
        <taxon>Eurotiomycetes</taxon>
        <taxon>Eurotiomycetidae</taxon>
        <taxon>Eurotiales</taxon>
        <taxon>Aspergillaceae</taxon>
        <taxon>Aspergillus</taxon>
        <taxon>Aspergillus subgen. Circumdati</taxon>
    </lineage>
</organism>
<evidence type="ECO:0000259" key="3">
    <source>
        <dbReference type="PROSITE" id="PS50966"/>
    </source>
</evidence>
<keyword evidence="1" id="KW-0862">Zinc</keyword>
<dbReference type="Proteomes" id="UP000234275">
    <property type="component" value="Unassembled WGS sequence"/>
</dbReference>
<dbReference type="OrthoDB" id="5387895at2759"/>
<accession>A0A2I2GMV5</accession>
<sequence length="463" mass="51140">MSAPTRQFCKLSIASAMSRPRSQNQRARPTQSDNDESSDNMEGSSEESEMEAADSGESLTVQGKSGITYDLGRLDSASEARALVAFSSQFEVITCCFVQTGYDFQLAEKSRVHLGPDGYTCTCSAFSGRLNVACQHIFWLLDQVYAFLLPQLVSSVVPLASDGRLPNFPRVEQLLDGKLETVADQLGWQYVRSEAVGGMSRPQKARDLLSAFSMGVLPEDFRLDLVDDTGLSRTPEQCVVQGDFEATLFRLTVHDDAVYSSLCKAMPSGACAAIYFDKIQERSRKLLADFDLFCQTGKQPDDGVDVNVANVIRELQHNVDRIQWNITARAPHGMEGAAKALVTLLEDICNRNKDALDGNRWGRTTFHGEDEDERNMYHQLIGTTDETGRCFILDTLEHLQGSDLHQFGAKLHAILHKNEVNRAPRAFILKLNTLVRRAESTSTASGHKRSATGVSGGNSKRSR</sequence>
<dbReference type="PROSITE" id="PS50966">
    <property type="entry name" value="ZF_SWIM"/>
    <property type="match status" value="1"/>
</dbReference>
<proteinExistence type="predicted"/>
<reference evidence="4 5" key="1">
    <citation type="submission" date="2016-12" db="EMBL/GenBank/DDBJ databases">
        <title>The genomes of Aspergillus section Nigri reveals drivers in fungal speciation.</title>
        <authorList>
            <consortium name="DOE Joint Genome Institute"/>
            <person name="Vesth T.C."/>
            <person name="Nybo J."/>
            <person name="Theobald S."/>
            <person name="Brandl J."/>
            <person name="Frisvad J.C."/>
            <person name="Nielsen K.F."/>
            <person name="Lyhne E.K."/>
            <person name="Kogle M.E."/>
            <person name="Kuo A."/>
            <person name="Riley R."/>
            <person name="Clum A."/>
            <person name="Nolan M."/>
            <person name="Lipzen A."/>
            <person name="Salamov A."/>
            <person name="Henrissat B."/>
            <person name="Wiebenga A."/>
            <person name="De Vries R.P."/>
            <person name="Grigoriev I.V."/>
            <person name="Mortensen U.H."/>
            <person name="Andersen M.R."/>
            <person name="Baker S.E."/>
        </authorList>
    </citation>
    <scope>NUCLEOTIDE SEQUENCE [LARGE SCALE GENOMIC DNA]</scope>
    <source>
        <strain evidence="4 5">IBT 23096</strain>
    </source>
</reference>
<dbReference type="GeneID" id="36560368"/>
<evidence type="ECO:0000256" key="2">
    <source>
        <dbReference type="SAM" id="MobiDB-lite"/>
    </source>
</evidence>
<feature type="domain" description="SWIM-type" evidence="3">
    <location>
        <begin position="110"/>
        <end position="145"/>
    </location>
</feature>
<feature type="compositionally biased region" description="Polar residues" evidence="2">
    <location>
        <begin position="20"/>
        <end position="31"/>
    </location>
</feature>
<evidence type="ECO:0000313" key="5">
    <source>
        <dbReference type="Proteomes" id="UP000234275"/>
    </source>
</evidence>
<dbReference type="VEuPathDB" id="FungiDB:P170DRAFT_469694"/>
<keyword evidence="1" id="KW-0479">Metal-binding</keyword>
<comment type="caution">
    <text evidence="4">The sequence shown here is derived from an EMBL/GenBank/DDBJ whole genome shotgun (WGS) entry which is preliminary data.</text>
</comment>
<feature type="region of interest" description="Disordered" evidence="2">
    <location>
        <begin position="13"/>
        <end position="59"/>
    </location>
</feature>
<protein>
    <recommendedName>
        <fullName evidence="3">SWIM-type domain-containing protein</fullName>
    </recommendedName>
</protein>
<evidence type="ECO:0000256" key="1">
    <source>
        <dbReference type="PROSITE-ProRule" id="PRU00325"/>
    </source>
</evidence>
<dbReference type="EMBL" id="MSFO01000001">
    <property type="protein sequence ID" value="PLB54231.1"/>
    <property type="molecule type" value="Genomic_DNA"/>
</dbReference>
<name>A0A2I2GMV5_9EURO</name>
<dbReference type="AlphaFoldDB" id="A0A2I2GMV5"/>
<gene>
    <name evidence="4" type="ORF">P170DRAFT_469694</name>
</gene>
<keyword evidence="1" id="KW-0863">Zinc-finger</keyword>
<evidence type="ECO:0000313" key="4">
    <source>
        <dbReference type="EMBL" id="PLB54231.1"/>
    </source>
</evidence>
<dbReference type="InterPro" id="IPR007527">
    <property type="entry name" value="Znf_SWIM"/>
</dbReference>
<feature type="compositionally biased region" description="Acidic residues" evidence="2">
    <location>
        <begin position="33"/>
        <end position="54"/>
    </location>
</feature>